<accession>A0A433RPP6</accession>
<keyword evidence="3" id="KW-1185">Reference proteome</keyword>
<protein>
    <submittedName>
        <fullName evidence="2">Uncharacterized protein</fullName>
    </submittedName>
</protein>
<evidence type="ECO:0000256" key="1">
    <source>
        <dbReference type="SAM" id="Phobius"/>
    </source>
</evidence>
<dbReference type="Proteomes" id="UP000288623">
    <property type="component" value="Unassembled WGS sequence"/>
</dbReference>
<dbReference type="EMBL" id="JTFC01000042">
    <property type="protein sequence ID" value="RUS52372.1"/>
    <property type="molecule type" value="Genomic_DNA"/>
</dbReference>
<organism evidence="2 3">
    <name type="scientific">Candidatus Kurthia intestinigallinarum</name>
    <dbReference type="NCBI Taxonomy" id="1562256"/>
    <lineage>
        <taxon>Bacteria</taxon>
        <taxon>Bacillati</taxon>
        <taxon>Bacillota</taxon>
        <taxon>Bacilli</taxon>
        <taxon>Bacillales</taxon>
        <taxon>Caryophanaceae</taxon>
        <taxon>Kurthia</taxon>
    </lineage>
</organism>
<dbReference type="RefSeq" id="WP_126991697.1">
    <property type="nucleotide sequence ID" value="NZ_JTFC01000042.1"/>
</dbReference>
<comment type="caution">
    <text evidence="2">The sequence shown here is derived from an EMBL/GenBank/DDBJ whole genome shotgun (WGS) entry which is preliminary data.</text>
</comment>
<keyword evidence="1" id="KW-1133">Transmembrane helix</keyword>
<gene>
    <name evidence="2" type="ORF">QI30_16490</name>
</gene>
<evidence type="ECO:0000313" key="3">
    <source>
        <dbReference type="Proteomes" id="UP000288623"/>
    </source>
</evidence>
<dbReference type="AlphaFoldDB" id="A0A433RPP6"/>
<reference evidence="2 3" key="1">
    <citation type="submission" date="2014-11" db="EMBL/GenBank/DDBJ databases">
        <title>Genome sequence and analysis of novel Kurthia sp.</title>
        <authorList>
            <person name="Lawson J.N."/>
            <person name="Gonzalez J.E."/>
            <person name="Rinauldi L."/>
            <person name="Xuan Z."/>
            <person name="Firman A."/>
            <person name="Shaddox L."/>
            <person name="Trudeau A."/>
            <person name="Shah S."/>
            <person name="Reiman D."/>
        </authorList>
    </citation>
    <scope>NUCLEOTIDE SEQUENCE [LARGE SCALE GENOMIC DNA]</scope>
    <source>
        <strain evidence="2 3">3B1D</strain>
    </source>
</reference>
<name>A0A433RPP6_9BACL</name>
<keyword evidence="1" id="KW-0812">Transmembrane</keyword>
<sequence length="67" mass="7690">MTLKKYLNIGLIRTIILALILAIFGSIFVKNNIEMRNTSLNKAEIEVLETSLESENEYLSSQIRLYV</sequence>
<feature type="transmembrane region" description="Helical" evidence="1">
    <location>
        <begin position="6"/>
        <end position="29"/>
    </location>
</feature>
<proteinExistence type="predicted"/>
<keyword evidence="1" id="KW-0472">Membrane</keyword>
<evidence type="ECO:0000313" key="2">
    <source>
        <dbReference type="EMBL" id="RUS52372.1"/>
    </source>
</evidence>